<proteinExistence type="predicted"/>
<protein>
    <submittedName>
        <fullName evidence="2">AAA family ATPase</fullName>
    </submittedName>
</protein>
<organism evidence="2 3">
    <name type="scientific">Fusibacter paucivorans</name>
    <dbReference type="NCBI Taxonomy" id="76009"/>
    <lineage>
        <taxon>Bacteria</taxon>
        <taxon>Bacillati</taxon>
        <taxon>Bacillota</taxon>
        <taxon>Clostridia</taxon>
        <taxon>Eubacteriales</taxon>
        <taxon>Eubacteriales Family XII. Incertae Sedis</taxon>
        <taxon>Fusibacter</taxon>
    </lineage>
</organism>
<dbReference type="SUPFAM" id="SSF52540">
    <property type="entry name" value="P-loop containing nucleoside triphosphate hydrolases"/>
    <property type="match status" value="1"/>
</dbReference>
<dbReference type="InterPro" id="IPR027417">
    <property type="entry name" value="P-loop_NTPase"/>
</dbReference>
<dbReference type="RefSeq" id="WP_213236961.1">
    <property type="nucleotide sequence ID" value="NZ_JAHBCL010000016.1"/>
</dbReference>
<reference evidence="2 3" key="1">
    <citation type="submission" date="2021-05" db="EMBL/GenBank/DDBJ databases">
        <title>Fusibacter ferrireducens sp. nov., an anaerobic, sulfur- and Fe-reducing bacterium isolated from the mangrove sediment.</title>
        <authorList>
            <person name="Qiu D."/>
        </authorList>
    </citation>
    <scope>NUCLEOTIDE SEQUENCE [LARGE SCALE GENOMIC DNA]</scope>
    <source>
        <strain evidence="2 3">DSM 12116</strain>
    </source>
</reference>
<dbReference type="InterPro" id="IPR026866">
    <property type="entry name" value="CR006_AAA"/>
</dbReference>
<dbReference type="Gene3D" id="3.40.50.300">
    <property type="entry name" value="P-loop containing nucleotide triphosphate hydrolases"/>
    <property type="match status" value="1"/>
</dbReference>
<evidence type="ECO:0000259" key="1">
    <source>
        <dbReference type="Pfam" id="PF13166"/>
    </source>
</evidence>
<evidence type="ECO:0000313" key="3">
    <source>
        <dbReference type="Proteomes" id="UP000746471"/>
    </source>
</evidence>
<dbReference type="EMBL" id="JAHBCL010000016">
    <property type="protein sequence ID" value="MBS7527103.1"/>
    <property type="molecule type" value="Genomic_DNA"/>
</dbReference>
<dbReference type="Proteomes" id="UP000746471">
    <property type="component" value="Unassembled WGS sequence"/>
</dbReference>
<gene>
    <name evidence="2" type="ORF">KHM83_10460</name>
</gene>
<feature type="domain" description="Protein CR006 P-loop" evidence="1">
    <location>
        <begin position="417"/>
        <end position="545"/>
    </location>
</feature>
<sequence length="749" mass="85879">MPETIVFSKIRNGGIFEDEFNDLITHGNAEIEFKMQSQSSGGIAVLYAPNGTGKTSLSEVLASENYSEDKHFIGEYNGTSIQCSNNMFHVIKDHINRNVIPGDTSDYLIGADIRREYELKKKIADGFTKAFAELPKTIKSDYKVTKVGDYLLNRIVNADALRYIKDIIPTRSRGRNINKEEFINFISSTVPSLIPETLNEEKYQFVIDDCGDKKLIETIMSISLDDIVTNAEIAIIEQNDDAIGVIKKYSSMQSCIVCDNDEFDASTLLERKEGNRRRIYENLDTKTKELLDKVINEPSLKVTDPFDIRAKLIMFISNGEIESIHGLKEEIELYTSFAANKIINTLLSCFEGTTMIQDFATYSTLLESQPQIDSEELLFIQEIISENIGPEITIVRDEENDKNFKLMLGGQEFLGVDRNKLHLSTGEQNFISLAFELLLARRTTKEFVVMDDPISSFDSVYKNKIAFCIVKFLEHKKQIILTHNTDLIRLLDVQQNGCFNLYIIRNTSGGNNGFIKVNTEEKDILINLNKLVKLFQNNNNVLSNHILDEKMFLMSMIPFMRGYSHISKDGDAIYTSLSSIMHGYESSSVDITDFYKKLFGYQFANTHVISVDDILSLDCTDINIVDSEQYPLLAETLRQTLIYYYLRMRVEKELVEIFNVTINPNRPLMLNQIIRKALHYNQGDQDEESKRNFKVFFTSRKTLLNEFNHFEGNMNIFQPAIDIAPTVLRREVTAIEEKLLQIRMQYRPN</sequence>
<accession>A0ABS5PPW5</accession>
<keyword evidence="3" id="KW-1185">Reference proteome</keyword>
<evidence type="ECO:0000313" key="2">
    <source>
        <dbReference type="EMBL" id="MBS7527103.1"/>
    </source>
</evidence>
<name>A0ABS5PPW5_9FIRM</name>
<dbReference type="Pfam" id="PF13166">
    <property type="entry name" value="AAA_13"/>
    <property type="match status" value="1"/>
</dbReference>
<comment type="caution">
    <text evidence="2">The sequence shown here is derived from an EMBL/GenBank/DDBJ whole genome shotgun (WGS) entry which is preliminary data.</text>
</comment>